<proteinExistence type="predicted"/>
<accession>A0A2N5SJ48</accession>
<name>A0A2N5SJ48_9BASI</name>
<feature type="region of interest" description="Disordered" evidence="2">
    <location>
        <begin position="90"/>
        <end position="127"/>
    </location>
</feature>
<reference evidence="3 4" key="1">
    <citation type="submission" date="2017-11" db="EMBL/GenBank/DDBJ databases">
        <title>De novo assembly and phasing of dikaryotic genomes from two isolates of Puccinia coronata f. sp. avenae, the causal agent of oat crown rust.</title>
        <authorList>
            <person name="Miller M.E."/>
            <person name="Zhang Y."/>
            <person name="Omidvar V."/>
            <person name="Sperschneider J."/>
            <person name="Schwessinger B."/>
            <person name="Raley C."/>
            <person name="Palmer J.M."/>
            <person name="Garnica D."/>
            <person name="Upadhyaya N."/>
            <person name="Rathjen J."/>
            <person name="Taylor J.M."/>
            <person name="Park R.F."/>
            <person name="Dodds P.N."/>
            <person name="Hirsch C.D."/>
            <person name="Kianian S.F."/>
            <person name="Figueroa M."/>
        </authorList>
    </citation>
    <scope>NUCLEOTIDE SEQUENCE [LARGE SCALE GENOMIC DNA]</scope>
    <source>
        <strain evidence="3">12SD80</strain>
    </source>
</reference>
<feature type="coiled-coil region" evidence="1">
    <location>
        <begin position="13"/>
        <end position="89"/>
    </location>
</feature>
<evidence type="ECO:0000313" key="4">
    <source>
        <dbReference type="Proteomes" id="UP000235392"/>
    </source>
</evidence>
<dbReference type="Proteomes" id="UP000235392">
    <property type="component" value="Unassembled WGS sequence"/>
</dbReference>
<evidence type="ECO:0000313" key="3">
    <source>
        <dbReference type="EMBL" id="PLW13277.1"/>
    </source>
</evidence>
<protein>
    <submittedName>
        <fullName evidence="3">Uncharacterized protein</fullName>
    </submittedName>
</protein>
<dbReference type="AlphaFoldDB" id="A0A2N5SJ48"/>
<dbReference type="EMBL" id="PGCI01000857">
    <property type="protein sequence ID" value="PLW13277.1"/>
    <property type="molecule type" value="Genomic_DNA"/>
</dbReference>
<organism evidence="3 4">
    <name type="scientific">Puccinia coronata f. sp. avenae</name>
    <dbReference type="NCBI Taxonomy" id="200324"/>
    <lineage>
        <taxon>Eukaryota</taxon>
        <taxon>Fungi</taxon>
        <taxon>Dikarya</taxon>
        <taxon>Basidiomycota</taxon>
        <taxon>Pucciniomycotina</taxon>
        <taxon>Pucciniomycetes</taxon>
        <taxon>Pucciniales</taxon>
        <taxon>Pucciniaceae</taxon>
        <taxon>Puccinia</taxon>
    </lineage>
</organism>
<sequence>MPQPLQPEKQEKLDSHQHDIDELSGKLDKLVQVVQGLDQKIANINHQLSTLPMSEGIHQVRQQLNDFLNDKIDRLIEHQKQEHAELQEELKSNVVHLSDKSSTSPDSGEKANASSSTRLQTLDHHSH</sequence>
<feature type="compositionally biased region" description="Polar residues" evidence="2">
    <location>
        <begin position="100"/>
        <end position="120"/>
    </location>
</feature>
<evidence type="ECO:0000256" key="2">
    <source>
        <dbReference type="SAM" id="MobiDB-lite"/>
    </source>
</evidence>
<keyword evidence="1" id="KW-0175">Coiled coil</keyword>
<gene>
    <name evidence="3" type="ORF">PCASD_25182</name>
</gene>
<evidence type="ECO:0000256" key="1">
    <source>
        <dbReference type="SAM" id="Coils"/>
    </source>
</evidence>
<comment type="caution">
    <text evidence="3">The sequence shown here is derived from an EMBL/GenBank/DDBJ whole genome shotgun (WGS) entry which is preliminary data.</text>
</comment>